<dbReference type="Proteomes" id="UP000326877">
    <property type="component" value="Unassembled WGS sequence"/>
</dbReference>
<dbReference type="EMBL" id="ML735302">
    <property type="protein sequence ID" value="KAE8386939.1"/>
    <property type="molecule type" value="Genomic_DNA"/>
</dbReference>
<accession>A0A5N7BYU0</accession>
<feature type="compositionally biased region" description="Acidic residues" evidence="1">
    <location>
        <begin position="700"/>
        <end position="717"/>
    </location>
</feature>
<feature type="region of interest" description="Disordered" evidence="1">
    <location>
        <begin position="839"/>
        <end position="876"/>
    </location>
</feature>
<sequence>MAQNNAGNSTPAGTGGDPAQTGLPGAWNIILQEAKSKGTYRAMAQGFDFGSDHMHAATSFFKELNEDIRKYNLQNGADQERGVIPDSAYEAMYNKWITAFKTSQSNNDAEAAWRAYDDGCKEFLSFNKHHNLPDDWILSSKPVEQAFGARPTDNAGNSTPAGTGGDPAQNGLPGAWNIILQEAKSKGTYLAMAQGFDIGSDHMHAATSFFKELNEDIRKYNLQNGADQERGVIPDSAYEAMYNKWITAFKTSQSNNDAEAAWRAYDDGCKEFLSFNKHHNLPDDWILSSKPVEQAFGARPTGSGGGNLPDDSLFSSKPVEQAPPTGSGGGTLPGITKGSPVWLLIISHMQQKPDFREMISALSRIDSDMNVATKLFSEFNNQIRLYNRAEDGHSHDGGTIPEDTYKTLYDEWMAAFHKAKSENDLEAARQAFNEVTGKFEAFNLYHGLPGWTIGSGPIDEGFEPDVVPKLERNGDGTLPDVPQYAESEADYSDITDLDDLEEEARNAADFSGGEVLYWWKRGVGSQAFVRYGKGRSATYRVRAGANVDYDPSSVPQVLASGALSTEPGSTSSRGRHKVRFTTELGTLDEKWTYGRDDVRAIGGIGWKVDEDDEEGIEPLDLLWPEAYTIYPHTRALIIWKDGVVTLEDRSFLRRIIKGSSLQKARVIYEQARKQEIRYRKSEGLPYQHLFEEDQRAADMTAEETEEEEGEEEAEGEDNVQFTNVSAQPDRGESSHPASALPPSARPPSARPPSARPPSARPPSARPSSVQPGSHPGRSGTSQVRIVEPTRQPSARPTSNRGTPRSTSKSVSRGSASQEEEIRWLREQLSMYESERRTNYQTAYKQGTGRRYNPVYDDRWSEDSEFTPPPRQRRRRVQTGHVWDNWSGRWISTRRVN</sequence>
<feature type="compositionally biased region" description="Polar residues" evidence="1">
    <location>
        <begin position="1"/>
        <end position="12"/>
    </location>
</feature>
<feature type="region of interest" description="Disordered" evidence="1">
    <location>
        <begin position="697"/>
        <end position="819"/>
    </location>
</feature>
<feature type="region of interest" description="Disordered" evidence="1">
    <location>
        <begin position="296"/>
        <end position="334"/>
    </location>
</feature>
<protein>
    <submittedName>
        <fullName evidence="2">Uncharacterized protein</fullName>
    </submittedName>
</protein>
<evidence type="ECO:0000256" key="1">
    <source>
        <dbReference type="SAM" id="MobiDB-lite"/>
    </source>
</evidence>
<gene>
    <name evidence="2" type="ORF">BDV23DRAFT_186817</name>
</gene>
<evidence type="ECO:0000313" key="2">
    <source>
        <dbReference type="EMBL" id="KAE8386939.1"/>
    </source>
</evidence>
<reference evidence="2" key="1">
    <citation type="submission" date="2019-04" db="EMBL/GenBank/DDBJ databases">
        <title>Friends and foes A comparative genomics studyof 23 Aspergillus species from section Flavi.</title>
        <authorList>
            <consortium name="DOE Joint Genome Institute"/>
            <person name="Kjaerbolling I."/>
            <person name="Vesth T."/>
            <person name="Frisvad J.C."/>
            <person name="Nybo J.L."/>
            <person name="Theobald S."/>
            <person name="Kildgaard S."/>
            <person name="Isbrandt T."/>
            <person name="Kuo A."/>
            <person name="Sato A."/>
            <person name="Lyhne E.K."/>
            <person name="Kogle M.E."/>
            <person name="Wiebenga A."/>
            <person name="Kun R.S."/>
            <person name="Lubbers R.J."/>
            <person name="Makela M.R."/>
            <person name="Barry K."/>
            <person name="Chovatia M."/>
            <person name="Clum A."/>
            <person name="Daum C."/>
            <person name="Haridas S."/>
            <person name="He G."/>
            <person name="LaButti K."/>
            <person name="Lipzen A."/>
            <person name="Mondo S."/>
            <person name="Riley R."/>
            <person name="Salamov A."/>
            <person name="Simmons B.A."/>
            <person name="Magnuson J.K."/>
            <person name="Henrissat B."/>
            <person name="Mortensen U.H."/>
            <person name="Larsen T.O."/>
            <person name="Devries R.P."/>
            <person name="Grigoriev I.V."/>
            <person name="Machida M."/>
            <person name="Baker S.E."/>
            <person name="Andersen M.R."/>
        </authorList>
    </citation>
    <scope>NUCLEOTIDE SEQUENCE [LARGE SCALE GENOMIC DNA]</scope>
    <source>
        <strain evidence="2">IBT 14317</strain>
    </source>
</reference>
<feature type="compositionally biased region" description="Pro residues" evidence="1">
    <location>
        <begin position="743"/>
        <end position="764"/>
    </location>
</feature>
<proteinExistence type="predicted"/>
<dbReference type="AlphaFoldDB" id="A0A5N7BYU0"/>
<feature type="compositionally biased region" description="Polar residues" evidence="1">
    <location>
        <begin position="790"/>
        <end position="816"/>
    </location>
</feature>
<feature type="region of interest" description="Disordered" evidence="1">
    <location>
        <begin position="147"/>
        <end position="170"/>
    </location>
</feature>
<feature type="region of interest" description="Disordered" evidence="1">
    <location>
        <begin position="1"/>
        <end position="24"/>
    </location>
</feature>
<organism evidence="2">
    <name type="scientific">Petromyces alliaceus</name>
    <name type="common">Aspergillus alliaceus</name>
    <dbReference type="NCBI Taxonomy" id="209559"/>
    <lineage>
        <taxon>Eukaryota</taxon>
        <taxon>Fungi</taxon>
        <taxon>Dikarya</taxon>
        <taxon>Ascomycota</taxon>
        <taxon>Pezizomycotina</taxon>
        <taxon>Eurotiomycetes</taxon>
        <taxon>Eurotiomycetidae</taxon>
        <taxon>Eurotiales</taxon>
        <taxon>Aspergillaceae</taxon>
        <taxon>Aspergillus</taxon>
        <taxon>Aspergillus subgen. Circumdati</taxon>
    </lineage>
</organism>
<dbReference type="OrthoDB" id="4369211at2759"/>
<name>A0A5N7BYU0_PETAA</name>